<gene>
    <name evidence="2" type="primary">ampE</name>
    <name evidence="2" type="ORF">PAUR_a3860</name>
</gene>
<sequence>MILISIILALALERLGARSLHWQIDYYLTRYLKAGYDNKTISKLLNKDMGFISYLLLPVLLIAAVYQVSDFIVWQFTINTVLLLICFGCAVPRRKYKGYLNALTRGDKEAATLYALQMGQIRTECEQDGEWFGQTLAWINFRYYCAVMFWFVLLGIPGAVLYASIRSAFDIASEQSQTSPYARHQVRLNALLFILNWLPARLTSFGYLIIGNFSKGTHHFIKYALDFSTSNRKLVTTTALAAEQIEQQYVGCTYEATCMMRLVKRNVLLFLALVAALTLFGLLA</sequence>
<feature type="transmembrane region" description="Helical" evidence="1">
    <location>
        <begin position="49"/>
        <end position="66"/>
    </location>
</feature>
<reference evidence="2 3" key="1">
    <citation type="submission" date="2015-03" db="EMBL/GenBank/DDBJ databases">
        <title>Genome sequence of Pseudoalteromonas aurantia.</title>
        <authorList>
            <person name="Xie B.-B."/>
            <person name="Rong J.-C."/>
            <person name="Qin Q.-L."/>
            <person name="Zhang Y.-Z."/>
        </authorList>
    </citation>
    <scope>NUCLEOTIDE SEQUENCE [LARGE SCALE GENOMIC DNA]</scope>
    <source>
        <strain evidence="2 3">208</strain>
    </source>
</reference>
<feature type="transmembrane region" description="Helical" evidence="1">
    <location>
        <begin position="190"/>
        <end position="210"/>
    </location>
</feature>
<keyword evidence="3" id="KW-1185">Reference proteome</keyword>
<dbReference type="Pfam" id="PF17113">
    <property type="entry name" value="AmpE"/>
    <property type="match status" value="1"/>
</dbReference>
<evidence type="ECO:0000313" key="3">
    <source>
        <dbReference type="Proteomes" id="UP000615755"/>
    </source>
</evidence>
<evidence type="ECO:0000256" key="1">
    <source>
        <dbReference type="SAM" id="Phobius"/>
    </source>
</evidence>
<accession>A0ABR9EEG8</accession>
<dbReference type="Proteomes" id="UP000615755">
    <property type="component" value="Unassembled WGS sequence"/>
</dbReference>
<keyword evidence="1" id="KW-0472">Membrane</keyword>
<proteinExistence type="predicted"/>
<dbReference type="NCBIfam" id="NF008219">
    <property type="entry name" value="PRK10987.1"/>
    <property type="match status" value="1"/>
</dbReference>
<keyword evidence="1" id="KW-0812">Transmembrane</keyword>
<dbReference type="EMBL" id="AQGV01000013">
    <property type="protein sequence ID" value="MBE0369371.1"/>
    <property type="molecule type" value="Genomic_DNA"/>
</dbReference>
<feature type="transmembrane region" description="Helical" evidence="1">
    <location>
        <begin position="143"/>
        <end position="165"/>
    </location>
</feature>
<dbReference type="PANTHER" id="PTHR38684">
    <property type="entry name" value="PROTEIN AMPE"/>
    <property type="match status" value="1"/>
</dbReference>
<organism evidence="2 3">
    <name type="scientific">Pseudoalteromonas aurantia 208</name>
    <dbReference type="NCBI Taxonomy" id="1314867"/>
    <lineage>
        <taxon>Bacteria</taxon>
        <taxon>Pseudomonadati</taxon>
        <taxon>Pseudomonadota</taxon>
        <taxon>Gammaproteobacteria</taxon>
        <taxon>Alteromonadales</taxon>
        <taxon>Pseudoalteromonadaceae</taxon>
        <taxon>Pseudoalteromonas</taxon>
    </lineage>
</organism>
<keyword evidence="1" id="KW-1133">Transmembrane helix</keyword>
<evidence type="ECO:0000313" key="2">
    <source>
        <dbReference type="EMBL" id="MBE0369371.1"/>
    </source>
</evidence>
<protein>
    <submittedName>
        <fullName evidence="2">AmpE protein</fullName>
    </submittedName>
</protein>
<dbReference type="InterPro" id="IPR052966">
    <property type="entry name" value="Beta-lactamase_Reg"/>
</dbReference>
<dbReference type="RefSeq" id="WP_192508616.1">
    <property type="nucleotide sequence ID" value="NZ_AQGV01000013.1"/>
</dbReference>
<dbReference type="PANTHER" id="PTHR38684:SF1">
    <property type="entry name" value="PROTEIN AMPE"/>
    <property type="match status" value="1"/>
</dbReference>
<comment type="caution">
    <text evidence="2">The sequence shown here is derived from an EMBL/GenBank/DDBJ whole genome shotgun (WGS) entry which is preliminary data.</text>
</comment>
<name>A0ABR9EEG8_9GAMM</name>
<feature type="transmembrane region" description="Helical" evidence="1">
    <location>
        <begin position="267"/>
        <end position="283"/>
    </location>
</feature>
<dbReference type="InterPro" id="IPR031347">
    <property type="entry name" value="AmpE"/>
</dbReference>
<feature type="transmembrane region" description="Helical" evidence="1">
    <location>
        <begin position="72"/>
        <end position="91"/>
    </location>
</feature>